<name>A0ABV1JY97_9PSEU</name>
<dbReference type="RefSeq" id="WP_345644369.1">
    <property type="nucleotide sequence ID" value="NZ_BAABLY010000025.1"/>
</dbReference>
<comment type="caution">
    <text evidence="1">The sequence shown here is derived from an EMBL/GenBank/DDBJ whole genome shotgun (WGS) entry which is preliminary data.</text>
</comment>
<dbReference type="Proteomes" id="UP001464923">
    <property type="component" value="Unassembled WGS sequence"/>
</dbReference>
<evidence type="ECO:0000313" key="1">
    <source>
        <dbReference type="EMBL" id="MEQ3540646.1"/>
    </source>
</evidence>
<keyword evidence="2" id="KW-1185">Reference proteome</keyword>
<evidence type="ECO:0000313" key="2">
    <source>
        <dbReference type="Proteomes" id="UP001464923"/>
    </source>
</evidence>
<dbReference type="SUPFAM" id="SSF53795">
    <property type="entry name" value="PEP carboxykinase-like"/>
    <property type="match status" value="1"/>
</dbReference>
<sequence>MTGTAHRYAGHGLVVESDLELALQRIEPGAGRADIRLTIVPAAPVPDTAPQDAVMAELRDDNGALRFAVSRDDARIALRYPGLCEFVGDPLLREITVRPDPGADPGLLAVLGSGALIAMHLTLNGALVLHASCVEVGGEAVAFVGSSGMGKSTLAAMLCGAGHAFVSDDVLRTTLGPAGSRVLVHAGGVEGRLRDKARSIAATVDGATTAETADGRLALRATLTAASTLPLRACVVPRPTPDAEKVKVTRLGPAAAMRRLLQFPRIVGWTDPTILRDQFQHAADLAERVPVYEAVVPWGPPFDGESTSRQLLGQLS</sequence>
<organism evidence="1 2">
    <name type="scientific">Pseudonocardia tropica</name>
    <dbReference type="NCBI Taxonomy" id="681289"/>
    <lineage>
        <taxon>Bacteria</taxon>
        <taxon>Bacillati</taxon>
        <taxon>Actinomycetota</taxon>
        <taxon>Actinomycetes</taxon>
        <taxon>Pseudonocardiales</taxon>
        <taxon>Pseudonocardiaceae</taxon>
        <taxon>Pseudonocardia</taxon>
    </lineage>
</organism>
<dbReference type="EMBL" id="JBEDNP010000010">
    <property type="protein sequence ID" value="MEQ3540646.1"/>
    <property type="molecule type" value="Genomic_DNA"/>
</dbReference>
<reference evidence="1 2" key="1">
    <citation type="submission" date="2024-03" db="EMBL/GenBank/DDBJ databases">
        <title>Draft genome sequence of Pseudonocardia tropica JCM 19149.</title>
        <authorList>
            <person name="Butdee W."/>
            <person name="Duangmal K."/>
        </authorList>
    </citation>
    <scope>NUCLEOTIDE SEQUENCE [LARGE SCALE GENOMIC DNA]</scope>
    <source>
        <strain evidence="1 2">JCM 19149</strain>
    </source>
</reference>
<accession>A0ABV1JY97</accession>
<evidence type="ECO:0008006" key="3">
    <source>
        <dbReference type="Google" id="ProtNLM"/>
    </source>
</evidence>
<proteinExistence type="predicted"/>
<protein>
    <recommendedName>
        <fullName evidence="3">HPr kinase/phosphorylase</fullName>
    </recommendedName>
</protein>
<gene>
    <name evidence="1" type="ORF">WHI96_17680</name>
</gene>
<dbReference type="Gene3D" id="3.40.50.300">
    <property type="entry name" value="P-loop containing nucleotide triphosphate hydrolases"/>
    <property type="match status" value="1"/>
</dbReference>
<dbReference type="InterPro" id="IPR027417">
    <property type="entry name" value="P-loop_NTPase"/>
</dbReference>